<gene>
    <name evidence="9" type="ORF">KD146_08910</name>
</gene>
<keyword evidence="7" id="KW-0813">Transport</keyword>
<dbReference type="InterPro" id="IPR003400">
    <property type="entry name" value="ExbD"/>
</dbReference>
<evidence type="ECO:0000256" key="2">
    <source>
        <dbReference type="ARBA" id="ARBA00005811"/>
    </source>
</evidence>
<dbReference type="AlphaFoldDB" id="A0A942E5Z3"/>
<keyword evidence="4 7" id="KW-0812">Transmembrane</keyword>
<dbReference type="GO" id="GO:0005886">
    <property type="term" value="C:plasma membrane"/>
    <property type="evidence" value="ECO:0007669"/>
    <property type="project" value="UniProtKB-SubCell"/>
</dbReference>
<comment type="subcellular location">
    <subcellularLocation>
        <location evidence="1">Cell membrane</location>
        <topology evidence="1">Single-pass membrane protein</topology>
    </subcellularLocation>
    <subcellularLocation>
        <location evidence="7">Cell membrane</location>
        <topology evidence="7">Single-pass type II membrane protein</topology>
    </subcellularLocation>
</comment>
<reference evidence="9" key="1">
    <citation type="submission" date="2021-04" db="EMBL/GenBank/DDBJ databases">
        <title>Devosia litorisediminis sp. nov., isolated from a sand dune.</title>
        <authorList>
            <person name="Park S."/>
            <person name="Yoon J.-H."/>
        </authorList>
    </citation>
    <scope>NUCLEOTIDE SEQUENCE</scope>
    <source>
        <strain evidence="9">BSSL-BM10</strain>
    </source>
</reference>
<accession>A0A942E5Z3</accession>
<dbReference type="PANTHER" id="PTHR30558">
    <property type="entry name" value="EXBD MEMBRANE COMPONENT OF PMF-DRIVEN MACROMOLECULE IMPORT SYSTEM"/>
    <property type="match status" value="1"/>
</dbReference>
<dbReference type="GO" id="GO:0022857">
    <property type="term" value="F:transmembrane transporter activity"/>
    <property type="evidence" value="ECO:0007669"/>
    <property type="project" value="InterPro"/>
</dbReference>
<evidence type="ECO:0000256" key="6">
    <source>
        <dbReference type="ARBA" id="ARBA00023136"/>
    </source>
</evidence>
<keyword evidence="7" id="KW-0653">Protein transport</keyword>
<name>A0A942E5Z3_9HYPH</name>
<evidence type="ECO:0000313" key="10">
    <source>
        <dbReference type="Proteomes" id="UP000678281"/>
    </source>
</evidence>
<keyword evidence="6 8" id="KW-0472">Membrane</keyword>
<proteinExistence type="inferred from homology"/>
<evidence type="ECO:0000256" key="7">
    <source>
        <dbReference type="RuleBase" id="RU003879"/>
    </source>
</evidence>
<dbReference type="PANTHER" id="PTHR30558:SF7">
    <property type="entry name" value="TOL-PAL SYSTEM PROTEIN TOLR"/>
    <property type="match status" value="1"/>
</dbReference>
<evidence type="ECO:0000313" key="9">
    <source>
        <dbReference type="EMBL" id="MBS3848808.1"/>
    </source>
</evidence>
<evidence type="ECO:0000256" key="4">
    <source>
        <dbReference type="ARBA" id="ARBA00022692"/>
    </source>
</evidence>
<sequence length="143" mass="14889">MGMALGSKARRSRGRAPISDINITPMVDVMLVLLIVFMVAAPLMTTGVPIDLPQSKAQAMPLQSKPITITVESAGALSIDGEPVTFDALVTTIAGLAGDGTDERLYVRGDTNTAYGTIMEVMGELAGAGYARIGLVTAPQRTP</sequence>
<dbReference type="Gene3D" id="3.30.420.270">
    <property type="match status" value="1"/>
</dbReference>
<organism evidence="9 10">
    <name type="scientific">Devosia litorisediminis</name>
    <dbReference type="NCBI Taxonomy" id="2829817"/>
    <lineage>
        <taxon>Bacteria</taxon>
        <taxon>Pseudomonadati</taxon>
        <taxon>Pseudomonadota</taxon>
        <taxon>Alphaproteobacteria</taxon>
        <taxon>Hyphomicrobiales</taxon>
        <taxon>Devosiaceae</taxon>
        <taxon>Devosia</taxon>
    </lineage>
</organism>
<dbReference type="Pfam" id="PF02472">
    <property type="entry name" value="ExbD"/>
    <property type="match status" value="1"/>
</dbReference>
<feature type="transmembrane region" description="Helical" evidence="8">
    <location>
        <begin position="21"/>
        <end position="44"/>
    </location>
</feature>
<evidence type="ECO:0000256" key="3">
    <source>
        <dbReference type="ARBA" id="ARBA00022475"/>
    </source>
</evidence>
<dbReference type="RefSeq" id="WP_212658327.1">
    <property type="nucleotide sequence ID" value="NZ_JAGXTP010000001.1"/>
</dbReference>
<keyword evidence="10" id="KW-1185">Reference proteome</keyword>
<dbReference type="EMBL" id="JAGXTP010000001">
    <property type="protein sequence ID" value="MBS3848808.1"/>
    <property type="molecule type" value="Genomic_DNA"/>
</dbReference>
<keyword evidence="5 8" id="KW-1133">Transmembrane helix</keyword>
<dbReference type="Proteomes" id="UP000678281">
    <property type="component" value="Unassembled WGS sequence"/>
</dbReference>
<dbReference type="GO" id="GO:0015031">
    <property type="term" value="P:protein transport"/>
    <property type="evidence" value="ECO:0007669"/>
    <property type="project" value="UniProtKB-KW"/>
</dbReference>
<evidence type="ECO:0000256" key="1">
    <source>
        <dbReference type="ARBA" id="ARBA00004162"/>
    </source>
</evidence>
<comment type="similarity">
    <text evidence="2 7">Belongs to the ExbD/TolR family.</text>
</comment>
<comment type="caution">
    <text evidence="9">The sequence shown here is derived from an EMBL/GenBank/DDBJ whole genome shotgun (WGS) entry which is preliminary data.</text>
</comment>
<evidence type="ECO:0000256" key="8">
    <source>
        <dbReference type="SAM" id="Phobius"/>
    </source>
</evidence>
<keyword evidence="3" id="KW-1003">Cell membrane</keyword>
<protein>
    <submittedName>
        <fullName evidence="9">Biopolymer transporter ExbD</fullName>
    </submittedName>
</protein>
<evidence type="ECO:0000256" key="5">
    <source>
        <dbReference type="ARBA" id="ARBA00022989"/>
    </source>
</evidence>